<dbReference type="PANTHER" id="PTHR30026">
    <property type="entry name" value="OUTER MEMBRANE PROTEIN TOLC"/>
    <property type="match status" value="1"/>
</dbReference>
<protein>
    <submittedName>
        <fullName evidence="8">Transporter</fullName>
    </submittedName>
</protein>
<dbReference type="EMBL" id="QLST01000002">
    <property type="protein sequence ID" value="RBA29534.1"/>
    <property type="molecule type" value="Genomic_DNA"/>
</dbReference>
<evidence type="ECO:0000256" key="2">
    <source>
        <dbReference type="ARBA" id="ARBA00007613"/>
    </source>
</evidence>
<dbReference type="GO" id="GO:0009279">
    <property type="term" value="C:cell outer membrane"/>
    <property type="evidence" value="ECO:0007669"/>
    <property type="project" value="UniProtKB-SubCell"/>
</dbReference>
<evidence type="ECO:0000256" key="4">
    <source>
        <dbReference type="ARBA" id="ARBA00022452"/>
    </source>
</evidence>
<name>A0A365P539_9FLAO</name>
<evidence type="ECO:0000256" key="1">
    <source>
        <dbReference type="ARBA" id="ARBA00004442"/>
    </source>
</evidence>
<dbReference type="GO" id="GO:0015562">
    <property type="term" value="F:efflux transmembrane transporter activity"/>
    <property type="evidence" value="ECO:0007669"/>
    <property type="project" value="InterPro"/>
</dbReference>
<keyword evidence="3" id="KW-0813">Transport</keyword>
<dbReference type="GO" id="GO:0015288">
    <property type="term" value="F:porin activity"/>
    <property type="evidence" value="ECO:0007669"/>
    <property type="project" value="TreeGrafter"/>
</dbReference>
<keyword evidence="4" id="KW-1134">Transmembrane beta strand</keyword>
<dbReference type="GO" id="GO:1990281">
    <property type="term" value="C:efflux pump complex"/>
    <property type="evidence" value="ECO:0007669"/>
    <property type="project" value="TreeGrafter"/>
</dbReference>
<evidence type="ECO:0000256" key="5">
    <source>
        <dbReference type="ARBA" id="ARBA00022692"/>
    </source>
</evidence>
<keyword evidence="6" id="KW-0472">Membrane</keyword>
<dbReference type="RefSeq" id="WP_113988016.1">
    <property type="nucleotide sequence ID" value="NZ_QLST01000002.1"/>
</dbReference>
<gene>
    <name evidence="8" type="ORF">DPN68_02500</name>
</gene>
<evidence type="ECO:0000256" key="6">
    <source>
        <dbReference type="ARBA" id="ARBA00023136"/>
    </source>
</evidence>
<sequence length="459" mass="52874">MKYVFYLIALFPVLIGAQNNPNEFTFEEYLGYVKKFHPLVKQANLKITEAQAELMKARGAFDPKLEANYNEKQYGDANYYSIFDGSFKIPTWYGIEIKAAFDNNEGIYINPENTLPNQGLTSVGIAVPIGQGLWINERMAGIRKAKLFQKLNEAERNLMLTEVLFQASNRYIHWKRSYDEVALYKEFLENAQIRYDGVIKSIEFGDKPAIDSIEAGITVRTRALNLENSELKLLKAKLELSNFLWTEDNIPLELEDRLFPEQKLKATFLTTLNLLDLENISLENHPKINAMLTKIDMLKIEQKLKANSLLPKVDLSYNYLSEPSAFENYRFQDYKVGVNFYFPLFLRKERAELKLAKLKIQDSELGLDFETQSLNNKINAQQQEINSFTKQMAINNQLVSNFTQMLEAEDRLFEMGESSLFIINTRENSLVSAKLSEIALENSYLASSLELFRVLANPE</sequence>
<dbReference type="OrthoDB" id="581172at2"/>
<dbReference type="InterPro" id="IPR003423">
    <property type="entry name" value="OMP_efflux"/>
</dbReference>
<accession>A0A365P539</accession>
<proteinExistence type="inferred from homology"/>
<comment type="caution">
    <text evidence="8">The sequence shown here is derived from an EMBL/GenBank/DDBJ whole genome shotgun (WGS) entry which is preliminary data.</text>
</comment>
<keyword evidence="9" id="KW-1185">Reference proteome</keyword>
<dbReference type="InterPro" id="IPR051906">
    <property type="entry name" value="TolC-like"/>
</dbReference>
<comment type="similarity">
    <text evidence="2">Belongs to the outer membrane factor (OMF) (TC 1.B.17) family.</text>
</comment>
<evidence type="ECO:0000313" key="8">
    <source>
        <dbReference type="EMBL" id="RBA29534.1"/>
    </source>
</evidence>
<dbReference type="Proteomes" id="UP000253319">
    <property type="component" value="Unassembled WGS sequence"/>
</dbReference>
<dbReference type="Gene3D" id="1.20.1600.10">
    <property type="entry name" value="Outer membrane efflux proteins (OEP)"/>
    <property type="match status" value="1"/>
</dbReference>
<dbReference type="Pfam" id="PF02321">
    <property type="entry name" value="OEP"/>
    <property type="match status" value="1"/>
</dbReference>
<keyword evidence="7" id="KW-0998">Cell outer membrane</keyword>
<evidence type="ECO:0000256" key="7">
    <source>
        <dbReference type="ARBA" id="ARBA00023237"/>
    </source>
</evidence>
<evidence type="ECO:0000256" key="3">
    <source>
        <dbReference type="ARBA" id="ARBA00022448"/>
    </source>
</evidence>
<comment type="subcellular location">
    <subcellularLocation>
        <location evidence="1">Cell outer membrane</location>
    </subcellularLocation>
</comment>
<keyword evidence="5" id="KW-0812">Transmembrane</keyword>
<dbReference type="PANTHER" id="PTHR30026:SF20">
    <property type="entry name" value="OUTER MEMBRANE PROTEIN TOLC"/>
    <property type="match status" value="1"/>
</dbReference>
<dbReference type="AlphaFoldDB" id="A0A365P539"/>
<reference evidence="8 9" key="1">
    <citation type="submission" date="2018-06" db="EMBL/GenBank/DDBJ databases">
        <title>Flavobacterium tibetense sp. nov., isolated from a wetland YonghuCo on Tibetan Plateau.</title>
        <authorList>
            <person name="Xing P."/>
            <person name="Phurbu D."/>
            <person name="Lu H."/>
        </authorList>
    </citation>
    <scope>NUCLEOTIDE SEQUENCE [LARGE SCALE GENOMIC DNA]</scope>
    <source>
        <strain evidence="8 9">YH5</strain>
    </source>
</reference>
<organism evidence="8 9">
    <name type="scientific">Flavobacterium tibetense</name>
    <dbReference type="NCBI Taxonomy" id="2233533"/>
    <lineage>
        <taxon>Bacteria</taxon>
        <taxon>Pseudomonadati</taxon>
        <taxon>Bacteroidota</taxon>
        <taxon>Flavobacteriia</taxon>
        <taxon>Flavobacteriales</taxon>
        <taxon>Flavobacteriaceae</taxon>
        <taxon>Flavobacterium</taxon>
    </lineage>
</organism>
<evidence type="ECO:0000313" key="9">
    <source>
        <dbReference type="Proteomes" id="UP000253319"/>
    </source>
</evidence>
<dbReference type="SUPFAM" id="SSF56954">
    <property type="entry name" value="Outer membrane efflux proteins (OEP)"/>
    <property type="match status" value="1"/>
</dbReference>